<feature type="compositionally biased region" description="Polar residues" evidence="1">
    <location>
        <begin position="65"/>
        <end position="85"/>
    </location>
</feature>
<feature type="compositionally biased region" description="Polar residues" evidence="1">
    <location>
        <begin position="214"/>
        <end position="227"/>
    </location>
</feature>
<feature type="compositionally biased region" description="Polar residues" evidence="1">
    <location>
        <begin position="361"/>
        <end position="382"/>
    </location>
</feature>
<reference evidence="2 3" key="1">
    <citation type="submission" date="2017-05" db="EMBL/GenBank/DDBJ databases">
        <title>Draft genome sequence of Elsinoe australis.</title>
        <authorList>
            <person name="Cheng Q."/>
        </authorList>
    </citation>
    <scope>NUCLEOTIDE SEQUENCE [LARGE SCALE GENOMIC DNA]</scope>
    <source>
        <strain evidence="2 3">NL1</strain>
    </source>
</reference>
<feature type="compositionally biased region" description="Acidic residues" evidence="1">
    <location>
        <begin position="294"/>
        <end position="303"/>
    </location>
</feature>
<evidence type="ECO:0000313" key="2">
    <source>
        <dbReference type="EMBL" id="PSK56974.1"/>
    </source>
</evidence>
<feature type="region of interest" description="Disordered" evidence="1">
    <location>
        <begin position="1"/>
        <end position="24"/>
    </location>
</feature>
<proteinExistence type="predicted"/>
<feature type="compositionally biased region" description="Basic and acidic residues" evidence="1">
    <location>
        <begin position="603"/>
        <end position="617"/>
    </location>
</feature>
<feature type="region of interest" description="Disordered" evidence="1">
    <location>
        <begin position="541"/>
        <end position="624"/>
    </location>
</feature>
<keyword evidence="3" id="KW-1185">Reference proteome</keyword>
<gene>
    <name evidence="2" type="ORF">B9Z65_6598</name>
</gene>
<dbReference type="Proteomes" id="UP000243723">
    <property type="component" value="Unassembled WGS sequence"/>
</dbReference>
<name>A0A2P8A933_9PEZI</name>
<protein>
    <submittedName>
        <fullName evidence="2">Uncharacterized protein</fullName>
    </submittedName>
</protein>
<feature type="compositionally biased region" description="Low complexity" evidence="1">
    <location>
        <begin position="550"/>
        <end position="559"/>
    </location>
</feature>
<dbReference type="AlphaFoldDB" id="A0A2P8A933"/>
<dbReference type="OrthoDB" id="3929898at2759"/>
<evidence type="ECO:0000256" key="1">
    <source>
        <dbReference type="SAM" id="MobiDB-lite"/>
    </source>
</evidence>
<comment type="caution">
    <text evidence="2">The sequence shown here is derived from an EMBL/GenBank/DDBJ whole genome shotgun (WGS) entry which is preliminary data.</text>
</comment>
<feature type="compositionally biased region" description="Acidic residues" evidence="1">
    <location>
        <begin position="178"/>
        <end position="187"/>
    </location>
</feature>
<organism evidence="2 3">
    <name type="scientific">Elsinoe australis</name>
    <dbReference type="NCBI Taxonomy" id="40998"/>
    <lineage>
        <taxon>Eukaryota</taxon>
        <taxon>Fungi</taxon>
        <taxon>Dikarya</taxon>
        <taxon>Ascomycota</taxon>
        <taxon>Pezizomycotina</taxon>
        <taxon>Dothideomycetes</taxon>
        <taxon>Dothideomycetidae</taxon>
        <taxon>Myriangiales</taxon>
        <taxon>Elsinoaceae</taxon>
        <taxon>Elsinoe</taxon>
    </lineage>
</organism>
<feature type="compositionally biased region" description="Polar residues" evidence="1">
    <location>
        <begin position="560"/>
        <end position="570"/>
    </location>
</feature>
<feature type="region of interest" description="Disordered" evidence="1">
    <location>
        <begin position="178"/>
        <end position="248"/>
    </location>
</feature>
<feature type="region of interest" description="Disordered" evidence="1">
    <location>
        <begin position="53"/>
        <end position="157"/>
    </location>
</feature>
<feature type="region of interest" description="Disordered" evidence="1">
    <location>
        <begin position="292"/>
        <end position="394"/>
    </location>
</feature>
<evidence type="ECO:0000313" key="3">
    <source>
        <dbReference type="Proteomes" id="UP000243723"/>
    </source>
</evidence>
<feature type="compositionally biased region" description="Basic and acidic residues" evidence="1">
    <location>
        <begin position="312"/>
        <end position="330"/>
    </location>
</feature>
<feature type="compositionally biased region" description="Polar residues" evidence="1">
    <location>
        <begin position="120"/>
        <end position="131"/>
    </location>
</feature>
<accession>A0A2P8A933</accession>
<sequence>MVKTRRLISGGQFDTSNPTSPIPISDDNVHKSAKVSRALRKLQIDGNAALHGIPSLKRKRGHDVASTTGVLTPPRSHSVSSQRNSPHLDRADTILPGPRPTVRTSLQRISVPDQEDVIHVSTSRRTQTPPAQSLEPGATVEDTSPADEDSHDQGLNAQAPGTEQYWFLPDGALLASESEVEVNDNEETAEHKGRQAVKSRASDTERAAVDSIDTRPTSSISRQTVFTEQPPAEKESVDQGACPHASTKVERELRKLEIRANPALNLKYSPAEEPLATARGKGRAARRVSTDIIVSEEDEDPEDVSSAPVPEKASKNLSREMRRLEIHANERLGGQTRNPTGQVYNPLKRVQRRQKPDGRGTTRSARAPQQNRSIAPKLSTTRAHGPIESFPKDPPPELVDHILFLLADAAEERELVCALQGKAQDAIARDVRWEAPNDLEDRVKGELDILESWEPLDEGTMKMLEQSGVQAGPLVRSSVAQPRAILRDHQRLQVDLDHATLRSSADPDAAAVESNIASNIIVNLDQNQLEANDTQELLDVEDDDDDDVSDGLLPDGSSDQISEADTQPSSAVYRKKASMQPISRVLEPDDANELATRRWKGKGRADHYSPIALDKDIGTSTQEY</sequence>
<dbReference type="EMBL" id="NHZQ01000060">
    <property type="protein sequence ID" value="PSK56974.1"/>
    <property type="molecule type" value="Genomic_DNA"/>
</dbReference>